<protein>
    <submittedName>
        <fullName evidence="1">Uncharacterized protein</fullName>
    </submittedName>
</protein>
<sequence>MNIIIAFYILLDIAFIGFFTVLFRQRIREEKEKAGAEPEVKVDLECRKTLGCDPAGCAECVRAAAAQR</sequence>
<comment type="caution">
    <text evidence="1">The sequence shown here is derived from an EMBL/GenBank/DDBJ whole genome shotgun (WGS) entry which is preliminary data.</text>
</comment>
<evidence type="ECO:0000313" key="2">
    <source>
        <dbReference type="Proteomes" id="UP000192328"/>
    </source>
</evidence>
<dbReference type="Proteomes" id="UP000192328">
    <property type="component" value="Unassembled WGS sequence"/>
</dbReference>
<organism evidence="1 2">
    <name type="scientific">Aristaeella lactis</name>
    <dbReference type="NCBI Taxonomy" id="3046383"/>
    <lineage>
        <taxon>Bacteria</taxon>
        <taxon>Bacillati</taxon>
        <taxon>Bacillota</taxon>
        <taxon>Clostridia</taxon>
        <taxon>Eubacteriales</taxon>
        <taxon>Aristaeellaceae</taxon>
        <taxon>Aristaeella</taxon>
    </lineage>
</organism>
<accession>A0AC61PL49</accession>
<reference evidence="1" key="1">
    <citation type="submission" date="2017-04" db="EMBL/GenBank/DDBJ databases">
        <authorList>
            <person name="Varghese N."/>
            <person name="Submissions S."/>
        </authorList>
    </citation>
    <scope>NUCLEOTIDE SEQUENCE</scope>
    <source>
        <strain evidence="1">WTE2008</strain>
    </source>
</reference>
<gene>
    <name evidence="1" type="ORF">SAMN06297397_1542</name>
</gene>
<name>A0AC61PL49_9FIRM</name>
<evidence type="ECO:0000313" key="1">
    <source>
        <dbReference type="EMBL" id="SMC58321.1"/>
    </source>
</evidence>
<proteinExistence type="predicted"/>
<dbReference type="EMBL" id="FWXZ01000002">
    <property type="protein sequence ID" value="SMC58321.1"/>
    <property type="molecule type" value="Genomic_DNA"/>
</dbReference>
<keyword evidence="2" id="KW-1185">Reference proteome</keyword>